<protein>
    <submittedName>
        <fullName evidence="3">Uncharacterized protein</fullName>
    </submittedName>
</protein>
<gene>
    <name evidence="3" type="ORF">HDF25_000501</name>
</gene>
<dbReference type="Proteomes" id="UP000521017">
    <property type="component" value="Unassembled WGS sequence"/>
</dbReference>
<evidence type="ECO:0000256" key="1">
    <source>
        <dbReference type="SAM" id="MobiDB-lite"/>
    </source>
</evidence>
<dbReference type="AlphaFoldDB" id="A0A7X0MGJ4"/>
<feature type="compositionally biased region" description="Acidic residues" evidence="1">
    <location>
        <begin position="132"/>
        <end position="150"/>
    </location>
</feature>
<organism evidence="3 4">
    <name type="scientific">Pedobacter cryoconitis</name>
    <dbReference type="NCBI Taxonomy" id="188932"/>
    <lineage>
        <taxon>Bacteria</taxon>
        <taxon>Pseudomonadati</taxon>
        <taxon>Bacteroidota</taxon>
        <taxon>Sphingobacteriia</taxon>
        <taxon>Sphingobacteriales</taxon>
        <taxon>Sphingobacteriaceae</taxon>
        <taxon>Pedobacter</taxon>
    </lineage>
</organism>
<sequence length="362" mass="41872">MFEEYKKEVLEFYFFKKETNQLSSNLESLGRLKLRKECLKILAEKYSKKDDEMLRLFFDPLRKYNDHVRSIENFELDKFRPLVSFLRDGTSIRDDQPVKLIAWLMDFDSYQDWRFRKETSQPDDCGFSDNGMDSEPDTGEEGEPDSDTDESSSFVGKEEADEKTTPEAQQEDCEQNASNDSRNVLEISIKRSFSIKKTLIISMVFLLLGGGVFFLLGGNTTGTARQPSVGEECMYWTGDHYEPVKCDEKINDAVLVPLNLQTLNNLRKINLMDTLTANSLGKVWYSKIGGKHEFFTDSGVHPVDTLKRLKPLTNYILNKHVSYYRYLLTRLMWSVSVIVMAILGIACVIYFLWRQKKGLKSF</sequence>
<keyword evidence="2" id="KW-0472">Membrane</keyword>
<dbReference type="EMBL" id="JACHCC010000001">
    <property type="protein sequence ID" value="MBB6498377.1"/>
    <property type="molecule type" value="Genomic_DNA"/>
</dbReference>
<reference evidence="3 4" key="1">
    <citation type="submission" date="2020-08" db="EMBL/GenBank/DDBJ databases">
        <title>Genomic Encyclopedia of Type Strains, Phase IV (KMG-V): Genome sequencing to study the core and pangenomes of soil and plant-associated prokaryotes.</title>
        <authorList>
            <person name="Whitman W."/>
        </authorList>
    </citation>
    <scope>NUCLEOTIDE SEQUENCE [LARGE SCALE GENOMIC DNA]</scope>
    <source>
        <strain evidence="3 4">M2T3</strain>
    </source>
</reference>
<feature type="transmembrane region" description="Helical" evidence="2">
    <location>
        <begin position="198"/>
        <end position="217"/>
    </location>
</feature>
<evidence type="ECO:0000313" key="4">
    <source>
        <dbReference type="Proteomes" id="UP000521017"/>
    </source>
</evidence>
<evidence type="ECO:0000313" key="3">
    <source>
        <dbReference type="EMBL" id="MBB6498377.1"/>
    </source>
</evidence>
<proteinExistence type="predicted"/>
<keyword evidence="2" id="KW-0812">Transmembrane</keyword>
<feature type="transmembrane region" description="Helical" evidence="2">
    <location>
        <begin position="331"/>
        <end position="353"/>
    </location>
</feature>
<dbReference type="RefSeq" id="WP_184622398.1">
    <property type="nucleotide sequence ID" value="NZ_JACHCC010000001.1"/>
</dbReference>
<feature type="compositionally biased region" description="Basic and acidic residues" evidence="1">
    <location>
        <begin position="156"/>
        <end position="165"/>
    </location>
</feature>
<accession>A0A7X0MGJ4</accession>
<keyword evidence="2" id="KW-1133">Transmembrane helix</keyword>
<name>A0A7X0MGJ4_9SPHI</name>
<comment type="caution">
    <text evidence="3">The sequence shown here is derived from an EMBL/GenBank/DDBJ whole genome shotgun (WGS) entry which is preliminary data.</text>
</comment>
<evidence type="ECO:0000256" key="2">
    <source>
        <dbReference type="SAM" id="Phobius"/>
    </source>
</evidence>
<feature type="region of interest" description="Disordered" evidence="1">
    <location>
        <begin position="119"/>
        <end position="179"/>
    </location>
</feature>